<evidence type="ECO:0000256" key="1">
    <source>
        <dbReference type="SAM" id="MobiDB-lite"/>
    </source>
</evidence>
<name>A0A6G0JI40_9STRA</name>
<dbReference type="InterPro" id="IPR048324">
    <property type="entry name" value="ZSWIM1-3_RNaseH-like"/>
</dbReference>
<dbReference type="EMBL" id="QXFX01006781">
    <property type="protein sequence ID" value="KAE9057916.1"/>
    <property type="molecule type" value="Genomic_DNA"/>
</dbReference>
<gene>
    <name evidence="3" type="ORF">PF010_g31192</name>
</gene>
<feature type="non-terminal residue" evidence="3">
    <location>
        <position position="1"/>
    </location>
</feature>
<reference evidence="3 4" key="1">
    <citation type="submission" date="2018-09" db="EMBL/GenBank/DDBJ databases">
        <title>Genomic investigation of the strawberry pathogen Phytophthora fragariae indicates pathogenicity is determined by transcriptional variation in three key races.</title>
        <authorList>
            <person name="Adams T.M."/>
            <person name="Armitage A.D."/>
            <person name="Sobczyk M.K."/>
            <person name="Bates H.J."/>
            <person name="Dunwell J.M."/>
            <person name="Nellist C.F."/>
            <person name="Harrison R.J."/>
        </authorList>
    </citation>
    <scope>NUCLEOTIDE SEQUENCE [LARGE SCALE GENOMIC DNA]</scope>
    <source>
        <strain evidence="3 4">ONT-3</strain>
    </source>
</reference>
<dbReference type="PANTHER" id="PTHR31569:SF4">
    <property type="entry name" value="SWIM-TYPE DOMAIN-CONTAINING PROTEIN"/>
    <property type="match status" value="1"/>
</dbReference>
<sequence length="352" mass="39952">NTSDDNPSTSGELRDGPHHDLIDGDPTGCQEELTDNHQNAEAEPNSVNEGPPLKSKSFVSWNEFHAYLDTYQAQTYQMFRVRSNKSVAARNQIISRDKSKENTLGAVRESALVSRHAHWTAKHSVLDRFRSSLSGNKVSHTRRSGGNGQCFAAVRSEEQTNSEAKDHGTATVAEQLHKWMLEFSEEEGNIGRIFVDLINEKKIATCVTIQTRSMREMFDRFPEVLLIDATHGTNSSKYKVFSFMAHDCFGHGQYVQHALVQNERYETLQTAIETFKKHNPAWEKLRCVVIDKDFTEMSVLKASFPNVVVLLCQFHVIKYLHGEIANSDYGFSSWQKEQLRAVVYLLVYASTE</sequence>
<feature type="compositionally biased region" description="Basic and acidic residues" evidence="1">
    <location>
        <begin position="12"/>
        <end position="22"/>
    </location>
</feature>
<feature type="compositionally biased region" description="Polar residues" evidence="1">
    <location>
        <begin position="1"/>
        <end position="11"/>
    </location>
</feature>
<comment type="caution">
    <text evidence="3">The sequence shown here is derived from an EMBL/GenBank/DDBJ whole genome shotgun (WGS) entry which is preliminary data.</text>
</comment>
<evidence type="ECO:0000313" key="4">
    <source>
        <dbReference type="Proteomes" id="UP000488956"/>
    </source>
</evidence>
<dbReference type="Pfam" id="PF21056">
    <property type="entry name" value="ZSWIM1-3_RNaseH-like"/>
    <property type="match status" value="1"/>
</dbReference>
<evidence type="ECO:0000259" key="2">
    <source>
        <dbReference type="Pfam" id="PF21056"/>
    </source>
</evidence>
<dbReference type="PANTHER" id="PTHR31569">
    <property type="entry name" value="SWIM-TYPE DOMAIN-CONTAINING PROTEIN"/>
    <property type="match status" value="1"/>
</dbReference>
<dbReference type="Proteomes" id="UP000488956">
    <property type="component" value="Unassembled WGS sequence"/>
</dbReference>
<protein>
    <recommendedName>
        <fullName evidence="2">ZSWIM1/3 RNaseH-like domain-containing protein</fullName>
    </recommendedName>
</protein>
<evidence type="ECO:0000313" key="3">
    <source>
        <dbReference type="EMBL" id="KAE9057916.1"/>
    </source>
</evidence>
<dbReference type="AlphaFoldDB" id="A0A6G0JI40"/>
<proteinExistence type="predicted"/>
<accession>A0A6G0JI40</accession>
<feature type="non-terminal residue" evidence="3">
    <location>
        <position position="352"/>
    </location>
</feature>
<organism evidence="3 4">
    <name type="scientific">Phytophthora fragariae</name>
    <dbReference type="NCBI Taxonomy" id="53985"/>
    <lineage>
        <taxon>Eukaryota</taxon>
        <taxon>Sar</taxon>
        <taxon>Stramenopiles</taxon>
        <taxon>Oomycota</taxon>
        <taxon>Peronosporomycetes</taxon>
        <taxon>Peronosporales</taxon>
        <taxon>Peronosporaceae</taxon>
        <taxon>Phytophthora</taxon>
    </lineage>
</organism>
<dbReference type="InterPro" id="IPR052579">
    <property type="entry name" value="Zinc_finger_SWIM"/>
</dbReference>
<feature type="domain" description="ZSWIM1/3 RNaseH-like" evidence="2">
    <location>
        <begin position="183"/>
        <end position="310"/>
    </location>
</feature>
<feature type="region of interest" description="Disordered" evidence="1">
    <location>
        <begin position="1"/>
        <end position="54"/>
    </location>
</feature>